<evidence type="ECO:0000256" key="1">
    <source>
        <dbReference type="SAM" id="MobiDB-lite"/>
    </source>
</evidence>
<reference evidence="2 3" key="1">
    <citation type="journal article" date="2021" name="Nat. Plants">
        <title>The Taxus genome provides insights into paclitaxel biosynthesis.</title>
        <authorList>
            <person name="Xiong X."/>
            <person name="Gou J."/>
            <person name="Liao Q."/>
            <person name="Li Y."/>
            <person name="Zhou Q."/>
            <person name="Bi G."/>
            <person name="Li C."/>
            <person name="Du R."/>
            <person name="Wang X."/>
            <person name="Sun T."/>
            <person name="Guo L."/>
            <person name="Liang H."/>
            <person name="Lu P."/>
            <person name="Wu Y."/>
            <person name="Zhang Z."/>
            <person name="Ro D.K."/>
            <person name="Shang Y."/>
            <person name="Huang S."/>
            <person name="Yan J."/>
        </authorList>
    </citation>
    <scope>NUCLEOTIDE SEQUENCE [LARGE SCALE GENOMIC DNA]</scope>
    <source>
        <strain evidence="2">Ta-2019</strain>
    </source>
</reference>
<dbReference type="Proteomes" id="UP000824469">
    <property type="component" value="Unassembled WGS sequence"/>
</dbReference>
<proteinExistence type="predicted"/>
<name>A0AA38GRX8_TAXCH</name>
<feature type="compositionally biased region" description="Low complexity" evidence="1">
    <location>
        <begin position="44"/>
        <end position="62"/>
    </location>
</feature>
<protein>
    <submittedName>
        <fullName evidence="2">Uncharacterized protein</fullName>
    </submittedName>
</protein>
<accession>A0AA38GRX8</accession>
<sequence>SHPTSEDVGFPGSVGHSAGTGYGSARPGDSSTGIDYYPAGPATGTGTDSKTDSSSSTNTRLS</sequence>
<keyword evidence="3" id="KW-1185">Reference proteome</keyword>
<gene>
    <name evidence="2" type="ORF">KI387_007744</name>
</gene>
<evidence type="ECO:0000313" key="2">
    <source>
        <dbReference type="EMBL" id="KAH9327566.1"/>
    </source>
</evidence>
<evidence type="ECO:0000313" key="3">
    <source>
        <dbReference type="Proteomes" id="UP000824469"/>
    </source>
</evidence>
<comment type="caution">
    <text evidence="2">The sequence shown here is derived from an EMBL/GenBank/DDBJ whole genome shotgun (WGS) entry which is preliminary data.</text>
</comment>
<dbReference type="EMBL" id="JAHRHJ020000002">
    <property type="protein sequence ID" value="KAH9327566.1"/>
    <property type="molecule type" value="Genomic_DNA"/>
</dbReference>
<organism evidence="2 3">
    <name type="scientific">Taxus chinensis</name>
    <name type="common">Chinese yew</name>
    <name type="synonym">Taxus wallichiana var. chinensis</name>
    <dbReference type="NCBI Taxonomy" id="29808"/>
    <lineage>
        <taxon>Eukaryota</taxon>
        <taxon>Viridiplantae</taxon>
        <taxon>Streptophyta</taxon>
        <taxon>Embryophyta</taxon>
        <taxon>Tracheophyta</taxon>
        <taxon>Spermatophyta</taxon>
        <taxon>Pinopsida</taxon>
        <taxon>Pinidae</taxon>
        <taxon>Conifers II</taxon>
        <taxon>Cupressales</taxon>
        <taxon>Taxaceae</taxon>
        <taxon>Taxus</taxon>
    </lineage>
</organism>
<dbReference type="AlphaFoldDB" id="A0AA38GRX8"/>
<feature type="non-terminal residue" evidence="2">
    <location>
        <position position="62"/>
    </location>
</feature>
<feature type="region of interest" description="Disordered" evidence="1">
    <location>
        <begin position="1"/>
        <end position="62"/>
    </location>
</feature>
<feature type="non-terminal residue" evidence="2">
    <location>
        <position position="1"/>
    </location>
</feature>